<proteinExistence type="predicted"/>
<evidence type="ECO:0000313" key="2">
    <source>
        <dbReference type="Proteomes" id="UP001279410"/>
    </source>
</evidence>
<protein>
    <submittedName>
        <fullName evidence="1">Interferon-induced protein 44-like protein</fullName>
    </submittedName>
</protein>
<keyword evidence="2" id="KW-1185">Reference proteome</keyword>
<evidence type="ECO:0000313" key="1">
    <source>
        <dbReference type="EMBL" id="GLD74578.1"/>
    </source>
</evidence>
<gene>
    <name evidence="1" type="ORF">AKAME5_002590900</name>
</gene>
<dbReference type="EMBL" id="BRZM01002334">
    <property type="protein sequence ID" value="GLD74578.1"/>
    <property type="molecule type" value="Genomic_DNA"/>
</dbReference>
<accession>A0AAD3NKB1</accession>
<dbReference type="Proteomes" id="UP001279410">
    <property type="component" value="Unassembled WGS sequence"/>
</dbReference>
<name>A0AAD3NKB1_LATJO</name>
<organism evidence="1 2">
    <name type="scientific">Lates japonicus</name>
    <name type="common">Japanese lates</name>
    <dbReference type="NCBI Taxonomy" id="270547"/>
    <lineage>
        <taxon>Eukaryota</taxon>
        <taxon>Metazoa</taxon>
        <taxon>Chordata</taxon>
        <taxon>Craniata</taxon>
        <taxon>Vertebrata</taxon>
        <taxon>Euteleostomi</taxon>
        <taxon>Actinopterygii</taxon>
        <taxon>Neopterygii</taxon>
        <taxon>Teleostei</taxon>
        <taxon>Neoteleostei</taxon>
        <taxon>Acanthomorphata</taxon>
        <taxon>Carangaria</taxon>
        <taxon>Carangaria incertae sedis</taxon>
        <taxon>Centropomidae</taxon>
        <taxon>Lates</taxon>
    </lineage>
</organism>
<sequence length="81" mass="8877">MKDFSSAVGIPMNCICPVKNYSDEIEIDDDVDSLILSALRLMIHFGRRLHRGHYISGGGLGECMTPGLTLCPSLGLVEIKR</sequence>
<comment type="caution">
    <text evidence="1">The sequence shown here is derived from an EMBL/GenBank/DDBJ whole genome shotgun (WGS) entry which is preliminary data.</text>
</comment>
<dbReference type="AlphaFoldDB" id="A0AAD3NKB1"/>
<reference evidence="1" key="1">
    <citation type="submission" date="2022-08" db="EMBL/GenBank/DDBJ databases">
        <title>Genome sequencing of akame (Lates japonicus).</title>
        <authorList>
            <person name="Hashiguchi Y."/>
            <person name="Takahashi H."/>
        </authorList>
    </citation>
    <scope>NUCLEOTIDE SEQUENCE</scope>
    <source>
        <strain evidence="1">Kochi</strain>
    </source>
</reference>